<accession>A0ABT4VCS4</accession>
<evidence type="ECO:0000256" key="1">
    <source>
        <dbReference type="ARBA" id="ARBA00022676"/>
    </source>
</evidence>
<evidence type="ECO:0000313" key="4">
    <source>
        <dbReference type="EMBL" id="MDA3968506.1"/>
    </source>
</evidence>
<evidence type="ECO:0000313" key="5">
    <source>
        <dbReference type="Proteomes" id="UP001210261"/>
    </source>
</evidence>
<dbReference type="Gene3D" id="3.40.50.2020">
    <property type="match status" value="1"/>
</dbReference>
<keyword evidence="5" id="KW-1185">Reference proteome</keyword>
<dbReference type="Pfam" id="PF00156">
    <property type="entry name" value="Pribosyltran"/>
    <property type="match status" value="1"/>
</dbReference>
<dbReference type="RefSeq" id="WP_271020792.1">
    <property type="nucleotide sequence ID" value="NZ_JAQHXR010000001.1"/>
</dbReference>
<dbReference type="Proteomes" id="UP001210261">
    <property type="component" value="Unassembled WGS sequence"/>
</dbReference>
<dbReference type="CDD" id="cd06223">
    <property type="entry name" value="PRTases_typeI"/>
    <property type="match status" value="1"/>
</dbReference>
<dbReference type="InterPro" id="IPR000836">
    <property type="entry name" value="PRTase_dom"/>
</dbReference>
<dbReference type="GO" id="GO:0016757">
    <property type="term" value="F:glycosyltransferase activity"/>
    <property type="evidence" value="ECO:0007669"/>
    <property type="project" value="UniProtKB-KW"/>
</dbReference>
<organism evidence="4 5">
    <name type="scientific">Helicobacter ibis</name>
    <dbReference type="NCBI Taxonomy" id="2962633"/>
    <lineage>
        <taxon>Bacteria</taxon>
        <taxon>Pseudomonadati</taxon>
        <taxon>Campylobacterota</taxon>
        <taxon>Epsilonproteobacteria</taxon>
        <taxon>Campylobacterales</taxon>
        <taxon>Helicobacteraceae</taxon>
        <taxon>Helicobacter</taxon>
    </lineage>
</organism>
<feature type="domain" description="Phosphoribosyltransferase" evidence="3">
    <location>
        <begin position="7"/>
        <end position="142"/>
    </location>
</feature>
<gene>
    <name evidence="4" type="ORF">PF021_02330</name>
</gene>
<dbReference type="PANTHER" id="PTHR43363:SF1">
    <property type="entry name" value="HYPOXANTHINE-GUANINE PHOSPHORIBOSYLTRANSFERASE"/>
    <property type="match status" value="1"/>
</dbReference>
<dbReference type="EMBL" id="JAQHXR010000001">
    <property type="protein sequence ID" value="MDA3968506.1"/>
    <property type="molecule type" value="Genomic_DNA"/>
</dbReference>
<dbReference type="PANTHER" id="PTHR43363">
    <property type="entry name" value="HYPOXANTHINE PHOSPHORIBOSYLTRANSFERASE"/>
    <property type="match status" value="1"/>
</dbReference>
<evidence type="ECO:0000256" key="2">
    <source>
        <dbReference type="ARBA" id="ARBA00022679"/>
    </source>
</evidence>
<name>A0ABT4VCS4_9HELI</name>
<comment type="caution">
    <text evidence="4">The sequence shown here is derived from an EMBL/GenBank/DDBJ whole genome shotgun (WGS) entry which is preliminary data.</text>
</comment>
<keyword evidence="2" id="KW-0808">Transferase</keyword>
<dbReference type="SUPFAM" id="SSF53271">
    <property type="entry name" value="PRTase-like"/>
    <property type="match status" value="1"/>
</dbReference>
<evidence type="ECO:0000259" key="3">
    <source>
        <dbReference type="Pfam" id="PF00156"/>
    </source>
</evidence>
<sequence>MQYYSYDEFRDDIKRLLENIDFQPEAIVAISRGGLTIAHFLGIALDIRKVYTINVTSYTNKTKQSLEVSHIPEISGIDKILLVDEIVDSGLSMQKVFKILKEINSDSVIKTASIFYKETSCFKPDYYIREAKSWIEFFWEVDISKEAKV</sequence>
<dbReference type="InterPro" id="IPR029057">
    <property type="entry name" value="PRTase-like"/>
</dbReference>
<protein>
    <submittedName>
        <fullName evidence="4">Phosphoribosyltransferase family protein</fullName>
    </submittedName>
</protein>
<keyword evidence="1 4" id="KW-0328">Glycosyltransferase</keyword>
<proteinExistence type="predicted"/>
<reference evidence="4 5" key="1">
    <citation type="submission" date="2023-01" db="EMBL/GenBank/DDBJ databases">
        <title>Description of Helicobacter ibis sp. nov. isolated from faecal droppings of black-faced ibis (Theristicus melanopis).</title>
        <authorList>
            <person name="Lopez-Cantillo M."/>
            <person name="Vidal-Veuthey B."/>
            <person name="Mella A."/>
            <person name="De La Haba R."/>
            <person name="Collado L."/>
        </authorList>
    </citation>
    <scope>NUCLEOTIDE SEQUENCE [LARGE SCALE GENOMIC DNA]</scope>
    <source>
        <strain evidence="4 5">A82</strain>
    </source>
</reference>